<dbReference type="AlphaFoldDB" id="A0A9X6SSZ2"/>
<dbReference type="RefSeq" id="WP_098006842.1">
    <property type="nucleotide sequence ID" value="NZ_NUJB01000036.1"/>
</dbReference>
<accession>A0A9X6SSZ2</accession>
<name>A0A9X6SSZ2_BACCE</name>
<reference evidence="1 2" key="1">
    <citation type="submission" date="2017-09" db="EMBL/GenBank/DDBJ databases">
        <title>Large-scale bioinformatics analysis of Bacillus genomes uncovers conserved roles of natural products in bacterial physiology.</title>
        <authorList>
            <consortium name="Agbiome Team Llc"/>
            <person name="Bleich R.M."/>
            <person name="Grubbs K.J."/>
            <person name="Santa Maria K.C."/>
            <person name="Allen S.E."/>
            <person name="Farag S."/>
            <person name="Shank E.A."/>
            <person name="Bowers A."/>
        </authorList>
    </citation>
    <scope>NUCLEOTIDE SEQUENCE [LARGE SCALE GENOMIC DNA]</scope>
    <source>
        <strain evidence="1 2">AFS092789</strain>
    </source>
</reference>
<protein>
    <submittedName>
        <fullName evidence="1">Uncharacterized protein</fullName>
    </submittedName>
</protein>
<organism evidence="1 2">
    <name type="scientific">Bacillus cereus</name>
    <dbReference type="NCBI Taxonomy" id="1396"/>
    <lineage>
        <taxon>Bacteria</taxon>
        <taxon>Bacillati</taxon>
        <taxon>Bacillota</taxon>
        <taxon>Bacilli</taxon>
        <taxon>Bacillales</taxon>
        <taxon>Bacillaceae</taxon>
        <taxon>Bacillus</taxon>
        <taxon>Bacillus cereus group</taxon>
    </lineage>
</organism>
<comment type="caution">
    <text evidence="1">The sequence shown here is derived from an EMBL/GenBank/DDBJ whole genome shotgun (WGS) entry which is preliminary data.</text>
</comment>
<dbReference type="EMBL" id="NVMX01000151">
    <property type="protein sequence ID" value="PDZ94619.1"/>
    <property type="molecule type" value="Genomic_DNA"/>
</dbReference>
<proteinExistence type="predicted"/>
<sequence>METEYDLKIRQSYHGTGGREGYKYKVYNNKGKKIGELKDVPNCSYGNTVVINGDLYIILRVYDSPNPRHEKSEVMYYELAKYEFKPDFDLGETFQSIAS</sequence>
<gene>
    <name evidence="1" type="ORF">CON36_32775</name>
</gene>
<dbReference type="Proteomes" id="UP000219922">
    <property type="component" value="Unassembled WGS sequence"/>
</dbReference>
<evidence type="ECO:0000313" key="1">
    <source>
        <dbReference type="EMBL" id="PDZ94619.1"/>
    </source>
</evidence>
<evidence type="ECO:0000313" key="2">
    <source>
        <dbReference type="Proteomes" id="UP000219922"/>
    </source>
</evidence>